<comment type="pathway">
    <text evidence="3 18">Phospholipid metabolism; CDP-diacylglycerol biosynthesis; CDP-diacylglycerol from sn-glycerol 3-phosphate: step 3/3.</text>
</comment>
<feature type="transmembrane region" description="Helical" evidence="19">
    <location>
        <begin position="204"/>
        <end position="224"/>
    </location>
</feature>
<evidence type="ECO:0000256" key="7">
    <source>
        <dbReference type="ARBA" id="ARBA00019373"/>
    </source>
</evidence>
<keyword evidence="17" id="KW-1208">Phospholipid metabolism</keyword>
<evidence type="ECO:0000256" key="15">
    <source>
        <dbReference type="ARBA" id="ARBA00023136"/>
    </source>
</evidence>
<feature type="transmembrane region" description="Helical" evidence="19">
    <location>
        <begin position="80"/>
        <end position="100"/>
    </location>
</feature>
<evidence type="ECO:0000256" key="5">
    <source>
        <dbReference type="ARBA" id="ARBA00010185"/>
    </source>
</evidence>
<keyword evidence="9" id="KW-0444">Lipid biosynthesis</keyword>
<keyword evidence="11 18" id="KW-0812">Transmembrane</keyword>
<evidence type="ECO:0000256" key="4">
    <source>
        <dbReference type="ARBA" id="ARBA00005189"/>
    </source>
</evidence>
<keyword evidence="12 18" id="KW-0548">Nucleotidyltransferase</keyword>
<gene>
    <name evidence="20" type="ORF">EV695_0576</name>
</gene>
<accession>A0A4R1FA01</accession>
<evidence type="ECO:0000256" key="2">
    <source>
        <dbReference type="ARBA" id="ARBA00004651"/>
    </source>
</evidence>
<dbReference type="PANTHER" id="PTHR46382">
    <property type="entry name" value="PHOSPHATIDATE CYTIDYLYLTRANSFERASE"/>
    <property type="match status" value="1"/>
</dbReference>
<keyword evidence="16" id="KW-0594">Phospholipid biosynthesis</keyword>
<feature type="transmembrane region" description="Helical" evidence="19">
    <location>
        <begin position="112"/>
        <end position="132"/>
    </location>
</feature>
<keyword evidence="21" id="KW-1185">Reference proteome</keyword>
<evidence type="ECO:0000256" key="10">
    <source>
        <dbReference type="ARBA" id="ARBA00022679"/>
    </source>
</evidence>
<feature type="transmembrane region" description="Helical" evidence="19">
    <location>
        <begin position="139"/>
        <end position="158"/>
    </location>
</feature>
<evidence type="ECO:0000256" key="11">
    <source>
        <dbReference type="ARBA" id="ARBA00022692"/>
    </source>
</evidence>
<feature type="transmembrane region" description="Helical" evidence="19">
    <location>
        <begin position="178"/>
        <end position="197"/>
    </location>
</feature>
<dbReference type="InterPro" id="IPR000374">
    <property type="entry name" value="PC_trans"/>
</dbReference>
<name>A0A4R1FA01_9GAMM</name>
<dbReference type="PROSITE" id="PS01315">
    <property type="entry name" value="CDS"/>
    <property type="match status" value="1"/>
</dbReference>
<dbReference type="GO" id="GO:0005886">
    <property type="term" value="C:plasma membrane"/>
    <property type="evidence" value="ECO:0007669"/>
    <property type="project" value="UniProtKB-SubCell"/>
</dbReference>
<dbReference type="GO" id="GO:0004605">
    <property type="term" value="F:phosphatidate cytidylyltransferase activity"/>
    <property type="evidence" value="ECO:0007669"/>
    <property type="project" value="UniProtKB-EC"/>
</dbReference>
<keyword evidence="15 19" id="KW-0472">Membrane</keyword>
<dbReference type="GO" id="GO:0016024">
    <property type="term" value="P:CDP-diacylglycerol biosynthetic process"/>
    <property type="evidence" value="ECO:0007669"/>
    <property type="project" value="UniProtKB-UniPathway"/>
</dbReference>
<evidence type="ECO:0000256" key="8">
    <source>
        <dbReference type="ARBA" id="ARBA00022475"/>
    </source>
</evidence>
<evidence type="ECO:0000256" key="9">
    <source>
        <dbReference type="ARBA" id="ARBA00022516"/>
    </source>
</evidence>
<dbReference type="AlphaFoldDB" id="A0A4R1FA01"/>
<proteinExistence type="inferred from homology"/>
<keyword evidence="8" id="KW-1003">Cell membrane</keyword>
<dbReference type="Proteomes" id="UP000294887">
    <property type="component" value="Unassembled WGS sequence"/>
</dbReference>
<keyword evidence="14" id="KW-0443">Lipid metabolism</keyword>
<feature type="transmembrane region" description="Helical" evidence="19">
    <location>
        <begin position="253"/>
        <end position="270"/>
    </location>
</feature>
<evidence type="ECO:0000256" key="17">
    <source>
        <dbReference type="ARBA" id="ARBA00023264"/>
    </source>
</evidence>
<dbReference type="EC" id="2.7.7.41" evidence="6 18"/>
<protein>
    <recommendedName>
        <fullName evidence="7 18">Phosphatidate cytidylyltransferase</fullName>
        <ecNumber evidence="6 18">2.7.7.41</ecNumber>
    </recommendedName>
</protein>
<feature type="transmembrane region" description="Helical" evidence="19">
    <location>
        <begin position="56"/>
        <end position="73"/>
    </location>
</feature>
<evidence type="ECO:0000256" key="3">
    <source>
        <dbReference type="ARBA" id="ARBA00005119"/>
    </source>
</evidence>
<dbReference type="PANTHER" id="PTHR46382:SF1">
    <property type="entry name" value="PHOSPHATIDATE CYTIDYLYLTRANSFERASE"/>
    <property type="match status" value="1"/>
</dbReference>
<evidence type="ECO:0000256" key="14">
    <source>
        <dbReference type="ARBA" id="ARBA00023098"/>
    </source>
</evidence>
<evidence type="ECO:0000256" key="18">
    <source>
        <dbReference type="RuleBase" id="RU003938"/>
    </source>
</evidence>
<dbReference type="EMBL" id="SMFQ01000002">
    <property type="protein sequence ID" value="TCJ88718.1"/>
    <property type="molecule type" value="Genomic_DNA"/>
</dbReference>
<evidence type="ECO:0000256" key="1">
    <source>
        <dbReference type="ARBA" id="ARBA00001698"/>
    </source>
</evidence>
<organism evidence="20 21">
    <name type="scientific">Cocleimonas flava</name>
    <dbReference type="NCBI Taxonomy" id="634765"/>
    <lineage>
        <taxon>Bacteria</taxon>
        <taxon>Pseudomonadati</taxon>
        <taxon>Pseudomonadota</taxon>
        <taxon>Gammaproteobacteria</taxon>
        <taxon>Thiotrichales</taxon>
        <taxon>Thiotrichaceae</taxon>
        <taxon>Cocleimonas</taxon>
    </lineage>
</organism>
<evidence type="ECO:0000256" key="12">
    <source>
        <dbReference type="ARBA" id="ARBA00022695"/>
    </source>
</evidence>
<comment type="subcellular location">
    <subcellularLocation>
        <location evidence="2">Cell membrane</location>
        <topology evidence="2">Multi-pass membrane protein</topology>
    </subcellularLocation>
</comment>
<evidence type="ECO:0000256" key="6">
    <source>
        <dbReference type="ARBA" id="ARBA00012487"/>
    </source>
</evidence>
<comment type="pathway">
    <text evidence="4">Lipid metabolism.</text>
</comment>
<comment type="catalytic activity">
    <reaction evidence="1 18">
        <text>a 1,2-diacyl-sn-glycero-3-phosphate + CTP + H(+) = a CDP-1,2-diacyl-sn-glycerol + diphosphate</text>
        <dbReference type="Rhea" id="RHEA:16229"/>
        <dbReference type="ChEBI" id="CHEBI:15378"/>
        <dbReference type="ChEBI" id="CHEBI:33019"/>
        <dbReference type="ChEBI" id="CHEBI:37563"/>
        <dbReference type="ChEBI" id="CHEBI:58332"/>
        <dbReference type="ChEBI" id="CHEBI:58608"/>
        <dbReference type="EC" id="2.7.7.41"/>
    </reaction>
</comment>
<evidence type="ECO:0000256" key="16">
    <source>
        <dbReference type="ARBA" id="ARBA00023209"/>
    </source>
</evidence>
<evidence type="ECO:0000256" key="13">
    <source>
        <dbReference type="ARBA" id="ARBA00022989"/>
    </source>
</evidence>
<dbReference type="UniPathway" id="UPA00557">
    <property type="reaction ID" value="UER00614"/>
</dbReference>
<dbReference type="Pfam" id="PF01148">
    <property type="entry name" value="CTP_transf_1"/>
    <property type="match status" value="1"/>
</dbReference>
<comment type="caution">
    <text evidence="20">The sequence shown here is derived from an EMBL/GenBank/DDBJ whole genome shotgun (WGS) entry which is preliminary data.</text>
</comment>
<evidence type="ECO:0000313" key="20">
    <source>
        <dbReference type="EMBL" id="TCJ88718.1"/>
    </source>
</evidence>
<keyword evidence="13 19" id="KW-1133">Transmembrane helix</keyword>
<sequence>MDSVLKQRLITAFVLIAAVFVCVLLLPNVWFAVVGLLVFVSISGWEWSRLVSLENFHRGLYVAWLLLLSYLLYRWSDFRWLAMVLGLVWWAFVLVLLAIYEQGTTLYKENKWLLRVAAFFVLIPAWVALISLHQLHPSLVIYLIALVAMADSGAYFAGKAFGKNKLAPELSPGKTREGMLGGLLGATTLSIFGAWYFELPVQDWVYFILLSMVVAVMSVAGDLFESLMKREVGLKDSGNILPGHGGILDRVDGLLAALPIFAMGIFWGAIQV</sequence>
<dbReference type="OrthoDB" id="9799199at2"/>
<evidence type="ECO:0000256" key="19">
    <source>
        <dbReference type="SAM" id="Phobius"/>
    </source>
</evidence>
<keyword evidence="10 18" id="KW-0808">Transferase</keyword>
<dbReference type="RefSeq" id="WP_131904395.1">
    <property type="nucleotide sequence ID" value="NZ_BAAAFU010000008.1"/>
</dbReference>
<comment type="similarity">
    <text evidence="5 18">Belongs to the CDS family.</text>
</comment>
<evidence type="ECO:0000313" key="21">
    <source>
        <dbReference type="Proteomes" id="UP000294887"/>
    </source>
</evidence>
<reference evidence="20 21" key="1">
    <citation type="submission" date="2019-03" db="EMBL/GenBank/DDBJ databases">
        <title>Genomic Encyclopedia of Type Strains, Phase IV (KMG-IV): sequencing the most valuable type-strain genomes for metagenomic binning, comparative biology and taxonomic classification.</title>
        <authorList>
            <person name="Goeker M."/>
        </authorList>
    </citation>
    <scope>NUCLEOTIDE SEQUENCE [LARGE SCALE GENOMIC DNA]</scope>
    <source>
        <strain evidence="20 21">DSM 24830</strain>
    </source>
</reference>
<feature type="transmembrane region" description="Helical" evidence="19">
    <location>
        <begin position="12"/>
        <end position="44"/>
    </location>
</feature>